<evidence type="ECO:0000313" key="5">
    <source>
        <dbReference type="Proteomes" id="UP000267128"/>
    </source>
</evidence>
<feature type="transmembrane region" description="Helical" evidence="2">
    <location>
        <begin position="6"/>
        <end position="26"/>
    </location>
</feature>
<keyword evidence="5" id="KW-1185">Reference proteome</keyword>
<proteinExistence type="predicted"/>
<evidence type="ECO:0000256" key="1">
    <source>
        <dbReference type="SAM" id="MobiDB-lite"/>
    </source>
</evidence>
<accession>A0A3N0CPL3</accession>
<keyword evidence="2" id="KW-0472">Membrane</keyword>
<name>A0A3N0CPL3_9ACTN</name>
<evidence type="ECO:0000259" key="3">
    <source>
        <dbReference type="Pfam" id="PF02470"/>
    </source>
</evidence>
<gene>
    <name evidence="4" type="ORF">EFK50_02250</name>
</gene>
<comment type="caution">
    <text evidence="4">The sequence shown here is derived from an EMBL/GenBank/DDBJ whole genome shotgun (WGS) entry which is preliminary data.</text>
</comment>
<organism evidence="4 5">
    <name type="scientific">Nocardioides marmoriginsengisoli</name>
    <dbReference type="NCBI Taxonomy" id="661483"/>
    <lineage>
        <taxon>Bacteria</taxon>
        <taxon>Bacillati</taxon>
        <taxon>Actinomycetota</taxon>
        <taxon>Actinomycetes</taxon>
        <taxon>Propionibacteriales</taxon>
        <taxon>Nocardioidaceae</taxon>
        <taxon>Nocardioides</taxon>
    </lineage>
</organism>
<keyword evidence="2" id="KW-0812">Transmembrane</keyword>
<sequence>MLTQRIRIQVIAFVIISLAVTTYLGARYVGINLTGSGYDVTVELPDAGGAFENAEVTYRGVPVGRVKELTATASGADLRVHIDGDAPAIPADASVRVVNRSAIGEQFLDLRPDSSDGPQLKAGDTIRGGASSLPPTVDRVIRSASSFVASVPEDALRTVIDESYEASRGAGGAFGQLIDTSREYARLADKNLLVTVGLIESSQRVLATQQASSASILGYSRDLALIARTLHDSDGDLRRLIGVAPAAAQEIDRLFTEVGVPLGILMSNLVSTAEVFGTNAAGLEDAMIRMPQAMSVGWAITNSQGASFGLAQNYFDPLPCTTGYAATQRRPGLDTGPGRPFNLRAGCTLSPSTGVNVRGPQSVLRRPAARTTPRVTSADSLADLYGGGR</sequence>
<dbReference type="InterPro" id="IPR003399">
    <property type="entry name" value="Mce/MlaD"/>
</dbReference>
<dbReference type="NCBIfam" id="TIGR00996">
    <property type="entry name" value="Mtu_fam_mce"/>
    <property type="match status" value="1"/>
</dbReference>
<evidence type="ECO:0000256" key="2">
    <source>
        <dbReference type="SAM" id="Phobius"/>
    </source>
</evidence>
<dbReference type="OrthoDB" id="4741753at2"/>
<keyword evidence="2" id="KW-1133">Transmembrane helix</keyword>
<dbReference type="InterPro" id="IPR052336">
    <property type="entry name" value="MlaD_Phospholipid_Transporter"/>
</dbReference>
<evidence type="ECO:0000313" key="4">
    <source>
        <dbReference type="EMBL" id="RNL64833.1"/>
    </source>
</evidence>
<dbReference type="Proteomes" id="UP000267128">
    <property type="component" value="Unassembled WGS sequence"/>
</dbReference>
<feature type="compositionally biased region" description="Low complexity" evidence="1">
    <location>
        <begin position="365"/>
        <end position="374"/>
    </location>
</feature>
<dbReference type="AlphaFoldDB" id="A0A3N0CPL3"/>
<protein>
    <submittedName>
        <fullName evidence="4">MCE family protein</fullName>
    </submittedName>
</protein>
<dbReference type="Pfam" id="PF02470">
    <property type="entry name" value="MlaD"/>
    <property type="match status" value="1"/>
</dbReference>
<dbReference type="GO" id="GO:0005576">
    <property type="term" value="C:extracellular region"/>
    <property type="evidence" value="ECO:0007669"/>
    <property type="project" value="TreeGrafter"/>
</dbReference>
<feature type="region of interest" description="Disordered" evidence="1">
    <location>
        <begin position="352"/>
        <end position="389"/>
    </location>
</feature>
<dbReference type="EMBL" id="RJSE01000003">
    <property type="protein sequence ID" value="RNL64833.1"/>
    <property type="molecule type" value="Genomic_DNA"/>
</dbReference>
<dbReference type="InterPro" id="IPR005693">
    <property type="entry name" value="Mce"/>
</dbReference>
<dbReference type="PANTHER" id="PTHR33371:SF16">
    <property type="entry name" value="MCE-FAMILY PROTEIN MCE3F"/>
    <property type="match status" value="1"/>
</dbReference>
<feature type="domain" description="Mce/MlaD" evidence="3">
    <location>
        <begin position="37"/>
        <end position="112"/>
    </location>
</feature>
<reference evidence="4 5" key="1">
    <citation type="submission" date="2018-11" db="EMBL/GenBank/DDBJ databases">
        <authorList>
            <person name="Li F."/>
        </authorList>
    </citation>
    <scope>NUCLEOTIDE SEQUENCE [LARGE SCALE GENOMIC DNA]</scope>
    <source>
        <strain evidence="4 5">Gsoil 097</strain>
    </source>
</reference>
<dbReference type="RefSeq" id="WP_123225936.1">
    <property type="nucleotide sequence ID" value="NZ_RJSE01000003.1"/>
</dbReference>
<dbReference type="PANTHER" id="PTHR33371">
    <property type="entry name" value="INTERMEMBRANE PHOSPHOLIPID TRANSPORT SYSTEM BINDING PROTEIN MLAD-RELATED"/>
    <property type="match status" value="1"/>
</dbReference>